<accession>A0AAW6H439</accession>
<dbReference type="Proteomes" id="UP001222603">
    <property type="component" value="Unassembled WGS sequence"/>
</dbReference>
<name>A0AAW6H439_BACUN</name>
<gene>
    <name evidence="2" type="ORF">POZ10_16560</name>
</gene>
<feature type="chain" id="PRO_5043992168" evidence="1">
    <location>
        <begin position="25"/>
        <end position="68"/>
    </location>
</feature>
<dbReference type="AlphaFoldDB" id="A0AAW6H439"/>
<organism evidence="2 3">
    <name type="scientific">Bacteroides uniformis</name>
    <dbReference type="NCBI Taxonomy" id="820"/>
    <lineage>
        <taxon>Bacteria</taxon>
        <taxon>Pseudomonadati</taxon>
        <taxon>Bacteroidota</taxon>
        <taxon>Bacteroidia</taxon>
        <taxon>Bacteroidales</taxon>
        <taxon>Bacteroidaceae</taxon>
        <taxon>Bacteroides</taxon>
    </lineage>
</organism>
<keyword evidence="2" id="KW-0449">Lipoprotein</keyword>
<comment type="caution">
    <text evidence="2">The sequence shown here is derived from an EMBL/GenBank/DDBJ whole genome shotgun (WGS) entry which is preliminary data.</text>
</comment>
<protein>
    <submittedName>
        <fullName evidence="2">SusD/RagB family nutrient-binding outer membrane lipoprotein</fullName>
    </submittedName>
</protein>
<feature type="non-terminal residue" evidence="2">
    <location>
        <position position="68"/>
    </location>
</feature>
<evidence type="ECO:0000313" key="3">
    <source>
        <dbReference type="Proteomes" id="UP001222603"/>
    </source>
</evidence>
<sequence>MKKKNIINKLIVAPLVMGFMSCTGNYMDINSNPYQPGDLTPDDYALGSAMSNLASTVISSDVNTAQFT</sequence>
<reference evidence="2" key="1">
    <citation type="submission" date="2022-10" db="EMBL/GenBank/DDBJ databases">
        <title>Human gut microbiome strain richness.</title>
        <authorList>
            <person name="Chen-Liaw A."/>
        </authorList>
    </citation>
    <scope>NUCLEOTIDE SEQUENCE</scope>
    <source>
        <strain evidence="2">1001713st1_F9_1001713B170221_170320</strain>
    </source>
</reference>
<proteinExistence type="predicted"/>
<evidence type="ECO:0000313" key="2">
    <source>
        <dbReference type="EMBL" id="MDC1902227.1"/>
    </source>
</evidence>
<dbReference type="EMBL" id="JAQNSI010000459">
    <property type="protein sequence ID" value="MDC1902227.1"/>
    <property type="molecule type" value="Genomic_DNA"/>
</dbReference>
<evidence type="ECO:0000256" key="1">
    <source>
        <dbReference type="SAM" id="SignalP"/>
    </source>
</evidence>
<feature type="signal peptide" evidence="1">
    <location>
        <begin position="1"/>
        <end position="24"/>
    </location>
</feature>
<dbReference type="PROSITE" id="PS51257">
    <property type="entry name" value="PROKAR_LIPOPROTEIN"/>
    <property type="match status" value="1"/>
</dbReference>
<keyword evidence="1" id="KW-0732">Signal</keyword>